<proteinExistence type="predicted"/>
<sequence>FPLKKKKEVRRVKIEVAENSDSEQLENRVEAAEIIHRVNKDEISRDIYRRLK</sequence>
<accession>A0ABD2MT94</accession>
<reference evidence="1 2" key="1">
    <citation type="journal article" date="2021" name="BMC Biol.">
        <title>Horizontally acquired antibacterial genes associated with adaptive radiation of ladybird beetles.</title>
        <authorList>
            <person name="Li H.S."/>
            <person name="Tang X.F."/>
            <person name="Huang Y.H."/>
            <person name="Xu Z.Y."/>
            <person name="Chen M.L."/>
            <person name="Du X.Y."/>
            <person name="Qiu B.Y."/>
            <person name="Chen P.T."/>
            <person name="Zhang W."/>
            <person name="Slipinski A."/>
            <person name="Escalona H.E."/>
            <person name="Waterhouse R.M."/>
            <person name="Zwick A."/>
            <person name="Pang H."/>
        </authorList>
    </citation>
    <scope>NUCLEOTIDE SEQUENCE [LARGE SCALE GENOMIC DNA]</scope>
    <source>
        <strain evidence="1">SYSU2018</strain>
    </source>
</reference>
<feature type="non-terminal residue" evidence="1">
    <location>
        <position position="52"/>
    </location>
</feature>
<evidence type="ECO:0000313" key="2">
    <source>
        <dbReference type="Proteomes" id="UP001516400"/>
    </source>
</evidence>
<gene>
    <name evidence="1" type="ORF">HHI36_008431</name>
</gene>
<name>A0ABD2MT94_9CUCU</name>
<dbReference type="Proteomes" id="UP001516400">
    <property type="component" value="Unassembled WGS sequence"/>
</dbReference>
<dbReference type="AlphaFoldDB" id="A0ABD2MT94"/>
<organism evidence="1 2">
    <name type="scientific">Cryptolaemus montrouzieri</name>
    <dbReference type="NCBI Taxonomy" id="559131"/>
    <lineage>
        <taxon>Eukaryota</taxon>
        <taxon>Metazoa</taxon>
        <taxon>Ecdysozoa</taxon>
        <taxon>Arthropoda</taxon>
        <taxon>Hexapoda</taxon>
        <taxon>Insecta</taxon>
        <taxon>Pterygota</taxon>
        <taxon>Neoptera</taxon>
        <taxon>Endopterygota</taxon>
        <taxon>Coleoptera</taxon>
        <taxon>Polyphaga</taxon>
        <taxon>Cucujiformia</taxon>
        <taxon>Coccinelloidea</taxon>
        <taxon>Coccinellidae</taxon>
        <taxon>Scymninae</taxon>
        <taxon>Scymnini</taxon>
        <taxon>Cryptolaemus</taxon>
    </lineage>
</organism>
<protein>
    <submittedName>
        <fullName evidence="1">Uncharacterized protein</fullName>
    </submittedName>
</protein>
<dbReference type="EMBL" id="JABFTP020000021">
    <property type="protein sequence ID" value="KAL3269359.1"/>
    <property type="molecule type" value="Genomic_DNA"/>
</dbReference>
<keyword evidence="2" id="KW-1185">Reference proteome</keyword>
<evidence type="ECO:0000313" key="1">
    <source>
        <dbReference type="EMBL" id="KAL3269359.1"/>
    </source>
</evidence>
<comment type="caution">
    <text evidence="1">The sequence shown here is derived from an EMBL/GenBank/DDBJ whole genome shotgun (WGS) entry which is preliminary data.</text>
</comment>
<feature type="non-terminal residue" evidence="1">
    <location>
        <position position="1"/>
    </location>
</feature>